<name>A0A8J6P3G3_9FIRM</name>
<dbReference type="RefSeq" id="WP_187536322.1">
    <property type="nucleotide sequence ID" value="NZ_JACRTL010000002.1"/>
</dbReference>
<evidence type="ECO:0000256" key="7">
    <source>
        <dbReference type="HAMAP-Rule" id="MF_00150"/>
    </source>
</evidence>
<keyword evidence="7" id="KW-0963">Cytoplasm</keyword>
<keyword evidence="2 7" id="KW-0055">Arginine biosynthesis</keyword>
<dbReference type="Proteomes" id="UP000632659">
    <property type="component" value="Unassembled WGS sequence"/>
</dbReference>
<dbReference type="Gene3D" id="3.40.50.720">
    <property type="entry name" value="NAD(P)-binding Rossmann-like Domain"/>
    <property type="match status" value="1"/>
</dbReference>
<evidence type="ECO:0000313" key="10">
    <source>
        <dbReference type="EMBL" id="MBC8610443.1"/>
    </source>
</evidence>
<dbReference type="CDD" id="cd23934">
    <property type="entry name" value="AGPR_1_C"/>
    <property type="match status" value="1"/>
</dbReference>
<comment type="pathway">
    <text evidence="1 7">Amino-acid biosynthesis; L-arginine biosynthesis; N(2)-acetyl-L-ornithine from L-glutamate: step 3/4.</text>
</comment>
<dbReference type="GO" id="GO:0051287">
    <property type="term" value="F:NAD binding"/>
    <property type="evidence" value="ECO:0007669"/>
    <property type="project" value="InterPro"/>
</dbReference>
<dbReference type="FunFam" id="3.30.360.10:FF:000014">
    <property type="entry name" value="N-acetyl-gamma-glutamyl-phosphate reductase"/>
    <property type="match status" value="1"/>
</dbReference>
<dbReference type="CDD" id="cd17895">
    <property type="entry name" value="AGPR_1_N"/>
    <property type="match status" value="1"/>
</dbReference>
<comment type="similarity">
    <text evidence="7">Belongs to the NAGSA dehydrogenase family. Type 1 subfamily.</text>
</comment>
<evidence type="ECO:0000256" key="8">
    <source>
        <dbReference type="PROSITE-ProRule" id="PRU10010"/>
    </source>
</evidence>
<feature type="active site" evidence="7 8">
    <location>
        <position position="151"/>
    </location>
</feature>
<evidence type="ECO:0000256" key="2">
    <source>
        <dbReference type="ARBA" id="ARBA00022571"/>
    </source>
</evidence>
<dbReference type="UniPathway" id="UPA00068">
    <property type="reaction ID" value="UER00108"/>
</dbReference>
<dbReference type="InterPro" id="IPR000706">
    <property type="entry name" value="AGPR_type-1"/>
</dbReference>
<evidence type="ECO:0000256" key="1">
    <source>
        <dbReference type="ARBA" id="ARBA00004862"/>
    </source>
</evidence>
<comment type="function">
    <text evidence="7">Catalyzes the NADPH-dependent reduction of N-acetyl-5-glutamyl phosphate to yield N-acetyl-L-glutamate 5-semialdehyde.</text>
</comment>
<evidence type="ECO:0000256" key="4">
    <source>
        <dbReference type="ARBA" id="ARBA00022857"/>
    </source>
</evidence>
<dbReference type="GO" id="GO:0070401">
    <property type="term" value="F:NADP+ binding"/>
    <property type="evidence" value="ECO:0007669"/>
    <property type="project" value="InterPro"/>
</dbReference>
<accession>A0A8J6P3G3</accession>
<dbReference type="EMBL" id="JACRTL010000002">
    <property type="protein sequence ID" value="MBC8610443.1"/>
    <property type="molecule type" value="Genomic_DNA"/>
</dbReference>
<comment type="catalytic activity">
    <reaction evidence="6 7">
        <text>N-acetyl-L-glutamate 5-semialdehyde + phosphate + NADP(+) = N-acetyl-L-glutamyl 5-phosphate + NADPH + H(+)</text>
        <dbReference type="Rhea" id="RHEA:21588"/>
        <dbReference type="ChEBI" id="CHEBI:15378"/>
        <dbReference type="ChEBI" id="CHEBI:29123"/>
        <dbReference type="ChEBI" id="CHEBI:43474"/>
        <dbReference type="ChEBI" id="CHEBI:57783"/>
        <dbReference type="ChEBI" id="CHEBI:57936"/>
        <dbReference type="ChEBI" id="CHEBI:58349"/>
        <dbReference type="EC" id="1.2.1.38"/>
    </reaction>
</comment>
<dbReference type="SMART" id="SM00859">
    <property type="entry name" value="Semialdhyde_dh"/>
    <property type="match status" value="1"/>
</dbReference>
<dbReference type="GO" id="GO:0003942">
    <property type="term" value="F:N-acetyl-gamma-glutamyl-phosphate reductase activity"/>
    <property type="evidence" value="ECO:0007669"/>
    <property type="project" value="UniProtKB-UniRule"/>
</dbReference>
<gene>
    <name evidence="7" type="primary">argC</name>
    <name evidence="10" type="ORF">H8702_04815</name>
</gene>
<keyword evidence="3 7" id="KW-0028">Amino-acid biosynthesis</keyword>
<dbReference type="HAMAP" id="MF_00150">
    <property type="entry name" value="ArgC_type1"/>
    <property type="match status" value="1"/>
</dbReference>
<sequence length="347" mass="37902">MTQTKVGIIGATGYAGEELVRILLNHPNVTLAAISSVSFEGKKLSEVYPSLYQICDMALTNEDTVIAQSDVIFASLPHGLCEALAKKAVGQGKKFIDLGADFRLKDEADYQQWYGLEYKEKELHTHSCYCIPELHRERLGKDISIIGNPGCYPTSIALGMAPIAKSGLADLNTLVIDSKSGVTGAGRGLSQTTHYPDCNEAFSPYKTAVHRHTPEIEQTLSELSGEPVRVTFVPHLLPVNRGIVSTMYVTLKEGASKETVRALYESAYQNEKFVRVLPDGDTANLKHVKFSNYCDISLHFDSRTNRLIVVSTIDNMVKGAAGQAVQNMNLLCGFEEDAGLCLVPPAF</sequence>
<proteinExistence type="inferred from homology"/>
<dbReference type="PANTHER" id="PTHR32338:SF10">
    <property type="entry name" value="N-ACETYL-GAMMA-GLUTAMYL-PHOSPHATE REDUCTASE, CHLOROPLASTIC-RELATED"/>
    <property type="match status" value="1"/>
</dbReference>
<evidence type="ECO:0000259" key="9">
    <source>
        <dbReference type="SMART" id="SM00859"/>
    </source>
</evidence>
<dbReference type="AlphaFoldDB" id="A0A8J6P3G3"/>
<dbReference type="Pfam" id="PF01118">
    <property type="entry name" value="Semialdhyde_dh"/>
    <property type="match status" value="1"/>
</dbReference>
<evidence type="ECO:0000256" key="3">
    <source>
        <dbReference type="ARBA" id="ARBA00022605"/>
    </source>
</evidence>
<dbReference type="GO" id="GO:0006526">
    <property type="term" value="P:L-arginine biosynthetic process"/>
    <property type="evidence" value="ECO:0007669"/>
    <property type="project" value="UniProtKB-UniRule"/>
</dbReference>
<protein>
    <recommendedName>
        <fullName evidence="7">N-acetyl-gamma-glutamyl-phosphate reductase</fullName>
        <shortName evidence="7">AGPR</shortName>
        <ecNumber evidence="7">1.2.1.38</ecNumber>
    </recommendedName>
    <alternativeName>
        <fullName evidence="7">N-acetyl-glutamate semialdehyde dehydrogenase</fullName>
        <shortName evidence="7">NAGSA dehydrogenase</shortName>
    </alternativeName>
</protein>
<dbReference type="Gene3D" id="3.30.360.10">
    <property type="entry name" value="Dihydrodipicolinate Reductase, domain 2"/>
    <property type="match status" value="1"/>
</dbReference>
<keyword evidence="4 7" id="KW-0521">NADP</keyword>
<dbReference type="SUPFAM" id="SSF51735">
    <property type="entry name" value="NAD(P)-binding Rossmann-fold domains"/>
    <property type="match status" value="1"/>
</dbReference>
<dbReference type="InterPro" id="IPR036291">
    <property type="entry name" value="NAD(P)-bd_dom_sf"/>
</dbReference>
<reference evidence="10" key="1">
    <citation type="submission" date="2020-08" db="EMBL/GenBank/DDBJ databases">
        <title>Genome public.</title>
        <authorList>
            <person name="Liu C."/>
            <person name="Sun Q."/>
        </authorList>
    </citation>
    <scope>NUCLEOTIDE SEQUENCE</scope>
    <source>
        <strain evidence="10">NSJ-15</strain>
    </source>
</reference>
<organism evidence="10 11">
    <name type="scientific">Massiliimalia timonensis</name>
    <dbReference type="NCBI Taxonomy" id="1987501"/>
    <lineage>
        <taxon>Bacteria</taxon>
        <taxon>Bacillati</taxon>
        <taxon>Bacillota</taxon>
        <taxon>Clostridia</taxon>
        <taxon>Eubacteriales</taxon>
        <taxon>Oscillospiraceae</taxon>
        <taxon>Massiliimalia</taxon>
    </lineage>
</organism>
<dbReference type="NCBIfam" id="TIGR01850">
    <property type="entry name" value="argC"/>
    <property type="match status" value="1"/>
</dbReference>
<evidence type="ECO:0000256" key="6">
    <source>
        <dbReference type="ARBA" id="ARBA00050557"/>
    </source>
</evidence>
<dbReference type="SUPFAM" id="SSF55347">
    <property type="entry name" value="Glyceraldehyde-3-phosphate dehydrogenase-like, C-terminal domain"/>
    <property type="match status" value="1"/>
</dbReference>
<dbReference type="PANTHER" id="PTHR32338">
    <property type="entry name" value="N-ACETYL-GAMMA-GLUTAMYL-PHOSPHATE REDUCTASE, CHLOROPLASTIC-RELATED-RELATED"/>
    <property type="match status" value="1"/>
</dbReference>
<dbReference type="Pfam" id="PF22698">
    <property type="entry name" value="Semialdhyde_dhC_1"/>
    <property type="match status" value="1"/>
</dbReference>
<dbReference type="InterPro" id="IPR023013">
    <property type="entry name" value="AGPR_AS"/>
</dbReference>
<keyword evidence="11" id="KW-1185">Reference proteome</keyword>
<dbReference type="EC" id="1.2.1.38" evidence="7"/>
<dbReference type="GO" id="GO:0005737">
    <property type="term" value="C:cytoplasm"/>
    <property type="evidence" value="ECO:0007669"/>
    <property type="project" value="UniProtKB-SubCell"/>
</dbReference>
<evidence type="ECO:0000256" key="5">
    <source>
        <dbReference type="ARBA" id="ARBA00023002"/>
    </source>
</evidence>
<dbReference type="InterPro" id="IPR058924">
    <property type="entry name" value="AGPR_dimerisation_dom"/>
</dbReference>
<feature type="domain" description="Semialdehyde dehydrogenase NAD-binding" evidence="9">
    <location>
        <begin position="5"/>
        <end position="142"/>
    </location>
</feature>
<evidence type="ECO:0000313" key="11">
    <source>
        <dbReference type="Proteomes" id="UP000632659"/>
    </source>
</evidence>
<dbReference type="InterPro" id="IPR050085">
    <property type="entry name" value="AGPR"/>
</dbReference>
<dbReference type="InterPro" id="IPR000534">
    <property type="entry name" value="Semialdehyde_DH_NAD-bd"/>
</dbReference>
<comment type="subcellular location">
    <subcellularLocation>
        <location evidence="7">Cytoplasm</location>
    </subcellularLocation>
</comment>
<comment type="caution">
    <text evidence="10">The sequence shown here is derived from an EMBL/GenBank/DDBJ whole genome shotgun (WGS) entry which is preliminary data.</text>
</comment>
<keyword evidence="5 7" id="KW-0560">Oxidoreductase</keyword>
<dbReference type="PROSITE" id="PS01224">
    <property type="entry name" value="ARGC"/>
    <property type="match status" value="1"/>
</dbReference>